<dbReference type="OrthoDB" id="3393679at2"/>
<gene>
    <name evidence="3" type="ORF">N864_21485</name>
</gene>
<name>W9GGR6_9MICO</name>
<keyword evidence="4" id="KW-1185">Reference proteome</keyword>
<accession>W9GGR6</accession>
<dbReference type="EMBL" id="AWQS01000128">
    <property type="protein sequence ID" value="EWT05275.1"/>
    <property type="molecule type" value="Genomic_DNA"/>
</dbReference>
<dbReference type="RefSeq" id="WP_034718030.1">
    <property type="nucleotide sequence ID" value="NZ_AWQS01000128.1"/>
</dbReference>
<protein>
    <recommendedName>
        <fullName evidence="2">AMIN-like domain-containing protein</fullName>
    </recommendedName>
</protein>
<dbReference type="AlphaFoldDB" id="W9GGR6"/>
<organism evidence="3 4">
    <name type="scientific">Intrasporangium chromatireducens Q5-1</name>
    <dbReference type="NCBI Taxonomy" id="584657"/>
    <lineage>
        <taxon>Bacteria</taxon>
        <taxon>Bacillati</taxon>
        <taxon>Actinomycetota</taxon>
        <taxon>Actinomycetes</taxon>
        <taxon>Micrococcales</taxon>
        <taxon>Intrasporangiaceae</taxon>
        <taxon>Intrasporangium</taxon>
    </lineage>
</organism>
<evidence type="ECO:0000256" key="1">
    <source>
        <dbReference type="SAM" id="SignalP"/>
    </source>
</evidence>
<keyword evidence="1" id="KW-0732">Signal</keyword>
<evidence type="ECO:0000313" key="3">
    <source>
        <dbReference type="EMBL" id="EWT05275.1"/>
    </source>
</evidence>
<feature type="chain" id="PRO_5004922962" description="AMIN-like domain-containing protein" evidence="1">
    <location>
        <begin position="24"/>
        <end position="178"/>
    </location>
</feature>
<feature type="signal peptide" evidence="1">
    <location>
        <begin position="1"/>
        <end position="23"/>
    </location>
</feature>
<dbReference type="Pfam" id="PF24837">
    <property type="entry name" value="AMIN-like"/>
    <property type="match status" value="1"/>
</dbReference>
<evidence type="ECO:0000259" key="2">
    <source>
        <dbReference type="Pfam" id="PF24837"/>
    </source>
</evidence>
<dbReference type="InterPro" id="IPR056303">
    <property type="entry name" value="AMIN-like"/>
</dbReference>
<dbReference type="Proteomes" id="UP000019494">
    <property type="component" value="Unassembled WGS sequence"/>
</dbReference>
<reference evidence="4" key="1">
    <citation type="submission" date="2013-08" db="EMBL/GenBank/DDBJ databases">
        <title>Intrasporangium oryzae NRRL B-24470.</title>
        <authorList>
            <person name="Liu H."/>
            <person name="Wang G."/>
        </authorList>
    </citation>
    <scope>NUCLEOTIDE SEQUENCE [LARGE SCALE GENOMIC DNA]</scope>
    <source>
        <strain evidence="4">Q5-1</strain>
    </source>
</reference>
<proteinExistence type="predicted"/>
<feature type="domain" description="AMIN-like" evidence="2">
    <location>
        <begin position="52"/>
        <end position="176"/>
    </location>
</feature>
<dbReference type="PATRIC" id="fig|584657.3.peg.2844"/>
<sequence length="178" mass="18837">MSRRRVGAVALATAIVTPLGATAATSTAAAAPYCGIYWGSLAKTSSSQTRAAITGARSGQHACYDRLVFDLGRGTGKVGYNVRYVSTVRSPSSGLPVPVSGGARIQITVNAPATKRIPASGTLTYSGWRTFRQLKWVTSFEGYTDFGLGVRARLPMRAFVLTGPDGGQRLVVDVAHRW</sequence>
<comment type="caution">
    <text evidence="3">The sequence shown here is derived from an EMBL/GenBank/DDBJ whole genome shotgun (WGS) entry which is preliminary data.</text>
</comment>
<evidence type="ECO:0000313" key="4">
    <source>
        <dbReference type="Proteomes" id="UP000019494"/>
    </source>
</evidence>